<proteinExistence type="predicted"/>
<gene>
    <name evidence="2" type="ORF">METZ01_LOCUS439043</name>
</gene>
<evidence type="ECO:0000256" key="1">
    <source>
        <dbReference type="SAM" id="MobiDB-lite"/>
    </source>
</evidence>
<organism evidence="2">
    <name type="scientific">marine metagenome</name>
    <dbReference type="NCBI Taxonomy" id="408172"/>
    <lineage>
        <taxon>unclassified sequences</taxon>
        <taxon>metagenomes</taxon>
        <taxon>ecological metagenomes</taxon>
    </lineage>
</organism>
<name>A0A382YTB3_9ZZZZ</name>
<accession>A0A382YTB3</accession>
<protein>
    <submittedName>
        <fullName evidence="2">Uncharacterized protein</fullName>
    </submittedName>
</protein>
<dbReference type="AlphaFoldDB" id="A0A382YTB3"/>
<evidence type="ECO:0000313" key="2">
    <source>
        <dbReference type="EMBL" id="SVD86189.1"/>
    </source>
</evidence>
<feature type="region of interest" description="Disordered" evidence="1">
    <location>
        <begin position="1"/>
        <end position="30"/>
    </location>
</feature>
<sequence length="41" mass="4213">MENSAPENDSEGRPSSISTGGESCCSGLVSSTTFPTFTLVE</sequence>
<feature type="compositionally biased region" description="Polar residues" evidence="1">
    <location>
        <begin position="1"/>
        <end position="21"/>
    </location>
</feature>
<dbReference type="EMBL" id="UINC01178178">
    <property type="protein sequence ID" value="SVD86189.1"/>
    <property type="molecule type" value="Genomic_DNA"/>
</dbReference>
<reference evidence="2" key="1">
    <citation type="submission" date="2018-05" db="EMBL/GenBank/DDBJ databases">
        <authorList>
            <person name="Lanie J.A."/>
            <person name="Ng W.-L."/>
            <person name="Kazmierczak K.M."/>
            <person name="Andrzejewski T.M."/>
            <person name="Davidsen T.M."/>
            <person name="Wayne K.J."/>
            <person name="Tettelin H."/>
            <person name="Glass J.I."/>
            <person name="Rusch D."/>
            <person name="Podicherti R."/>
            <person name="Tsui H.-C.T."/>
            <person name="Winkler M.E."/>
        </authorList>
    </citation>
    <scope>NUCLEOTIDE SEQUENCE</scope>
</reference>